<feature type="signal peptide" evidence="9">
    <location>
        <begin position="1"/>
        <end position="23"/>
    </location>
</feature>
<dbReference type="GO" id="GO:0048364">
    <property type="term" value="P:root development"/>
    <property type="evidence" value="ECO:0007669"/>
    <property type="project" value="InterPro"/>
</dbReference>
<gene>
    <name evidence="10" type="ORF">HS088_TW14G00263</name>
</gene>
<evidence type="ECO:0000256" key="3">
    <source>
        <dbReference type="ARBA" id="ARBA00022523"/>
    </source>
</evidence>
<dbReference type="EMBL" id="JAAARO010000014">
    <property type="protein sequence ID" value="KAF5736128.1"/>
    <property type="molecule type" value="Genomic_DNA"/>
</dbReference>
<feature type="chain" id="PRO_5029662320" description="Encoded peptide" evidence="9">
    <location>
        <begin position="24"/>
        <end position="117"/>
    </location>
</feature>
<evidence type="ECO:0000256" key="9">
    <source>
        <dbReference type="SAM" id="SignalP"/>
    </source>
</evidence>
<evidence type="ECO:0000256" key="7">
    <source>
        <dbReference type="ARBA" id="ARBA00023278"/>
    </source>
</evidence>
<keyword evidence="6 9" id="KW-0732">Signal</keyword>
<comment type="subcellular location">
    <subcellularLocation>
        <location evidence="1">Secreted</location>
        <location evidence="1">Extracellular space</location>
        <location evidence="1">Apoplast</location>
    </subcellularLocation>
</comment>
<accession>A0A7J7CQ49</accession>
<dbReference type="GO" id="GO:1902025">
    <property type="term" value="P:nitrate import"/>
    <property type="evidence" value="ECO:0007669"/>
    <property type="project" value="TreeGrafter"/>
</dbReference>
<evidence type="ECO:0000313" key="10">
    <source>
        <dbReference type="EMBL" id="KAF5736128.1"/>
    </source>
</evidence>
<dbReference type="Proteomes" id="UP000593562">
    <property type="component" value="Unassembled WGS sequence"/>
</dbReference>
<dbReference type="InParanoid" id="A0A7J7CQ49"/>
<evidence type="ECO:0000256" key="4">
    <source>
        <dbReference type="ARBA" id="ARBA00022525"/>
    </source>
</evidence>
<dbReference type="PANTHER" id="PTHR33348:SF3">
    <property type="entry name" value="PRECURSOR OF CEP1"/>
    <property type="match status" value="1"/>
</dbReference>
<name>A0A7J7CQ49_TRIWF</name>
<organism evidence="10 11">
    <name type="scientific">Tripterygium wilfordii</name>
    <name type="common">Thunder God vine</name>
    <dbReference type="NCBI Taxonomy" id="458696"/>
    <lineage>
        <taxon>Eukaryota</taxon>
        <taxon>Viridiplantae</taxon>
        <taxon>Streptophyta</taxon>
        <taxon>Embryophyta</taxon>
        <taxon>Tracheophyta</taxon>
        <taxon>Spermatophyta</taxon>
        <taxon>Magnoliopsida</taxon>
        <taxon>eudicotyledons</taxon>
        <taxon>Gunneridae</taxon>
        <taxon>Pentapetalae</taxon>
        <taxon>rosids</taxon>
        <taxon>fabids</taxon>
        <taxon>Celastrales</taxon>
        <taxon>Celastraceae</taxon>
        <taxon>Tripterygium</taxon>
    </lineage>
</organism>
<comment type="caution">
    <text evidence="10">The sequence shown here is derived from an EMBL/GenBank/DDBJ whole genome shotgun (WGS) entry which is preliminary data.</text>
</comment>
<keyword evidence="3" id="KW-0052">Apoplast</keyword>
<evidence type="ECO:0000256" key="8">
    <source>
        <dbReference type="SAM" id="MobiDB-lite"/>
    </source>
</evidence>
<evidence type="ECO:0008006" key="12">
    <source>
        <dbReference type="Google" id="ProtNLM"/>
    </source>
</evidence>
<reference evidence="10 11" key="1">
    <citation type="journal article" date="2020" name="Nat. Commun.">
        <title>Genome of Tripterygium wilfordii and identification of cytochrome P450 involved in triptolide biosynthesis.</title>
        <authorList>
            <person name="Tu L."/>
            <person name="Su P."/>
            <person name="Zhang Z."/>
            <person name="Gao L."/>
            <person name="Wang J."/>
            <person name="Hu T."/>
            <person name="Zhou J."/>
            <person name="Zhang Y."/>
            <person name="Zhao Y."/>
            <person name="Liu Y."/>
            <person name="Song Y."/>
            <person name="Tong Y."/>
            <person name="Lu Y."/>
            <person name="Yang J."/>
            <person name="Xu C."/>
            <person name="Jia M."/>
            <person name="Peters R.J."/>
            <person name="Huang L."/>
            <person name="Gao W."/>
        </authorList>
    </citation>
    <scope>NUCLEOTIDE SEQUENCE [LARGE SCALE GENOMIC DNA]</scope>
    <source>
        <strain evidence="11">cv. XIE 37</strain>
        <tissue evidence="10">Leaf</tissue>
    </source>
</reference>
<evidence type="ECO:0000256" key="6">
    <source>
        <dbReference type="ARBA" id="ARBA00022729"/>
    </source>
</evidence>
<evidence type="ECO:0000256" key="2">
    <source>
        <dbReference type="ARBA" id="ARBA00008963"/>
    </source>
</evidence>
<dbReference type="GO" id="GO:0006995">
    <property type="term" value="P:cellular response to nitrogen starvation"/>
    <property type="evidence" value="ECO:0007669"/>
    <property type="project" value="UniProtKB-ARBA"/>
</dbReference>
<dbReference type="GO" id="GO:0048046">
    <property type="term" value="C:apoplast"/>
    <property type="evidence" value="ECO:0007669"/>
    <property type="project" value="UniProtKB-SubCell"/>
</dbReference>
<dbReference type="GO" id="GO:0005179">
    <property type="term" value="F:hormone activity"/>
    <property type="evidence" value="ECO:0007669"/>
    <property type="project" value="UniProtKB-KW"/>
</dbReference>
<dbReference type="GO" id="GO:2000280">
    <property type="term" value="P:regulation of root development"/>
    <property type="evidence" value="ECO:0007669"/>
    <property type="project" value="TreeGrafter"/>
</dbReference>
<evidence type="ECO:0000256" key="5">
    <source>
        <dbReference type="ARBA" id="ARBA00022702"/>
    </source>
</evidence>
<dbReference type="GO" id="GO:1901371">
    <property type="term" value="P:regulation of leaf morphogenesis"/>
    <property type="evidence" value="ECO:0007669"/>
    <property type="project" value="TreeGrafter"/>
</dbReference>
<evidence type="ECO:0000256" key="1">
    <source>
        <dbReference type="ARBA" id="ARBA00004271"/>
    </source>
</evidence>
<protein>
    <recommendedName>
        <fullName evidence="12">Encoded peptide</fullName>
    </recommendedName>
</protein>
<keyword evidence="5" id="KW-0372">Hormone</keyword>
<keyword evidence="4" id="KW-0964">Secreted</keyword>
<evidence type="ECO:0000313" key="11">
    <source>
        <dbReference type="Proteomes" id="UP000593562"/>
    </source>
</evidence>
<keyword evidence="11" id="KW-1185">Reference proteome</keyword>
<sequence>MAQIKSLSTFLFLALIFFHEIHSIEGRIFIKFGIENELSKSSRAVRELFERKTSSEMHGVDISSTTGEAHDDANVTTTPPPTALTVPALTPPAPGHANDFRPTAPGHSPGVGHSVLN</sequence>
<comment type="similarity">
    <text evidence="2">Belongs to the C-terminally encoded plant signaling peptide (CEP) family.</text>
</comment>
<proteinExistence type="inferred from homology"/>
<keyword evidence="7" id="KW-0379">Hydroxylation</keyword>
<dbReference type="InterPro" id="IPR033250">
    <property type="entry name" value="CEP"/>
</dbReference>
<dbReference type="PANTHER" id="PTHR33348">
    <property type="entry name" value="PRECURSOR OF CEP5"/>
    <property type="match status" value="1"/>
</dbReference>
<dbReference type="AlphaFoldDB" id="A0A7J7CQ49"/>
<feature type="region of interest" description="Disordered" evidence="8">
    <location>
        <begin position="55"/>
        <end position="117"/>
    </location>
</feature>